<dbReference type="KEGG" id="vg:26040033"/>
<dbReference type="RefSeq" id="YP_009165713.1">
    <property type="nucleotide sequence ID" value="NC_027923.1"/>
</dbReference>
<dbReference type="OrthoDB" id="21760at10239"/>
<evidence type="ECO:0000313" key="2">
    <source>
        <dbReference type="Proteomes" id="UP000204667"/>
    </source>
</evidence>
<evidence type="ECO:0000313" key="1">
    <source>
        <dbReference type="EMBL" id="AKN80603.1"/>
    </source>
</evidence>
<name>A0A0M3N115_9ABAC</name>
<protein>
    <submittedName>
        <fullName evidence="1">Uncharacterized protein</fullName>
    </submittedName>
</protein>
<organism evidence="1 2">
    <name type="scientific">Perigonia lusca single nucleopolyhedrovirus</name>
    <dbReference type="NCBI Taxonomy" id="1675865"/>
    <lineage>
        <taxon>Viruses</taxon>
        <taxon>Viruses incertae sedis</taxon>
        <taxon>Naldaviricetes</taxon>
        <taxon>Lefavirales</taxon>
        <taxon>Baculoviridae</taxon>
        <taxon>Alphabaculovirus</taxon>
        <taxon>Alphabaculovirus peluscae</taxon>
        <taxon>Perigonia lusca nucleopolyhedrovirus</taxon>
    </lineage>
</organism>
<proteinExistence type="predicted"/>
<keyword evidence="2" id="KW-1185">Reference proteome</keyword>
<reference evidence="1 2" key="1">
    <citation type="journal article" date="2016" name="Sci. Rep.">
        <title>Genome sequence of Perigonia lusca single nucleopolyhedrovirus: insights into the evolution of a nucleotide metabolism enzyme in the family Baculoviridae.</title>
        <authorList>
            <person name="Ardisson-Araujo D.M."/>
            <person name="Lima R.N."/>
            <person name="Melo F.L."/>
            <person name="Clem R.J."/>
            <person name="Huang N."/>
            <person name="Bao S.N."/>
            <person name="Sosa-Gomez D.R."/>
            <person name="Ribeiro B.M."/>
        </authorList>
    </citation>
    <scope>NUCLEOTIDE SEQUENCE [LARGE SCALE GENOMIC DNA]</scope>
</reference>
<dbReference type="GeneID" id="26040033"/>
<accession>A0A0M3N115</accession>
<gene>
    <name evidence="1" type="primary">PeluOrf-113</name>
</gene>
<dbReference type="EMBL" id="KM596836">
    <property type="protein sequence ID" value="AKN80603.1"/>
    <property type="molecule type" value="Genomic_DNA"/>
</dbReference>
<sequence length="125" mass="14171">MFSYKDLIANGEKCNLANRLRDREMFGSMQKTNTALSTTRSVFCITSNDNKRLNNDGIKCPSVYEAEAIRFNNQLYPAACRNSVKRCKLCTRVIHPLNTNSTNFVCHTCRCNKYVVSCGEISVTK</sequence>
<dbReference type="Proteomes" id="UP000204667">
    <property type="component" value="Segment"/>
</dbReference>